<feature type="region of interest" description="Disordered" evidence="2">
    <location>
        <begin position="352"/>
        <end position="377"/>
    </location>
</feature>
<dbReference type="EMBL" id="CP001804">
    <property type="protein sequence ID" value="ACY17668.1"/>
    <property type="molecule type" value="Genomic_DNA"/>
</dbReference>
<keyword evidence="5" id="KW-1185">Reference proteome</keyword>
<dbReference type="HOGENOM" id="CLU_462182_0_0_7"/>
<dbReference type="KEGG" id="hoh:Hoch_5180"/>
<evidence type="ECO:0000259" key="3">
    <source>
        <dbReference type="Pfam" id="PF01145"/>
    </source>
</evidence>
<dbReference type="InterPro" id="IPR001107">
    <property type="entry name" value="Band_7"/>
</dbReference>
<dbReference type="RefSeq" id="WP_012830260.1">
    <property type="nucleotide sequence ID" value="NC_013440.1"/>
</dbReference>
<evidence type="ECO:0000313" key="5">
    <source>
        <dbReference type="Proteomes" id="UP000001880"/>
    </source>
</evidence>
<feature type="region of interest" description="Disordered" evidence="2">
    <location>
        <begin position="482"/>
        <end position="509"/>
    </location>
</feature>
<feature type="domain" description="Band 7" evidence="3">
    <location>
        <begin position="54"/>
        <end position="241"/>
    </location>
</feature>
<proteinExistence type="predicted"/>
<sequence>MAAPRIALVPDPDSRQLASASPKPPDHVARINDGWRRGRPVEDPSKTKRWGFITAKPSEYLIHMRRGRILRKTTGQGASCFKWPWDSIAIVPTTINRLQFTADQVTLEKVGIQVTGLAVYRIVEPELTFRMLNFSFSERASEKLSDILREMFAGATRRHIANLSVEDAMTRRKEAIASELMRELAPVMSGNGEAHDSTTQGWGVVLDTVEVQYVRVLSERVFSDMQAEYRSRLAMKARQAELSSAQEIAAREAASARAIEEAKLSADTETRELRALSESRATQIELAERNKREALEAQSEAERIARQRARQVAELQAQAEIASERSSLEERAQLDELSREQKLAEAERQLIETRHENTLRETQLEAEREQQEQEHQAALREIESQSQDALARRRIAAAQYQGESEAHLEALRKQVENTVSEDRIRMALVERSLPAVAQAFAQQFGEARFTQIGGAGLDPSAMVGNALTQVLDIARALGLRPEARTGAASPGAAADAATRVVNDVERDAP</sequence>
<dbReference type="Pfam" id="PF01145">
    <property type="entry name" value="Band_7"/>
    <property type="match status" value="1"/>
</dbReference>
<dbReference type="Gene3D" id="3.30.479.30">
    <property type="entry name" value="Band 7 domain"/>
    <property type="match status" value="1"/>
</dbReference>
<evidence type="ECO:0000256" key="1">
    <source>
        <dbReference type="ARBA" id="ARBA00004167"/>
    </source>
</evidence>
<name>D0LWL8_HALO1</name>
<protein>
    <submittedName>
        <fullName evidence="4">Band 7 protein</fullName>
    </submittedName>
</protein>
<gene>
    <name evidence="4" type="ordered locus">Hoch_5180</name>
</gene>
<reference evidence="4 5" key="1">
    <citation type="journal article" date="2010" name="Stand. Genomic Sci.">
        <title>Complete genome sequence of Haliangium ochraceum type strain (SMP-2).</title>
        <authorList>
            <consortium name="US DOE Joint Genome Institute (JGI-PGF)"/>
            <person name="Ivanova N."/>
            <person name="Daum C."/>
            <person name="Lang E."/>
            <person name="Abt B."/>
            <person name="Kopitz M."/>
            <person name="Saunders E."/>
            <person name="Lapidus A."/>
            <person name="Lucas S."/>
            <person name="Glavina Del Rio T."/>
            <person name="Nolan M."/>
            <person name="Tice H."/>
            <person name="Copeland A."/>
            <person name="Cheng J.F."/>
            <person name="Chen F."/>
            <person name="Bruce D."/>
            <person name="Goodwin L."/>
            <person name="Pitluck S."/>
            <person name="Mavromatis K."/>
            <person name="Pati A."/>
            <person name="Mikhailova N."/>
            <person name="Chen A."/>
            <person name="Palaniappan K."/>
            <person name="Land M."/>
            <person name="Hauser L."/>
            <person name="Chang Y.J."/>
            <person name="Jeffries C.D."/>
            <person name="Detter J.C."/>
            <person name="Brettin T."/>
            <person name="Rohde M."/>
            <person name="Goker M."/>
            <person name="Bristow J."/>
            <person name="Markowitz V."/>
            <person name="Eisen J.A."/>
            <person name="Hugenholtz P."/>
            <person name="Kyrpides N.C."/>
            <person name="Klenk H.P."/>
        </authorList>
    </citation>
    <scope>NUCLEOTIDE SEQUENCE [LARGE SCALE GENOMIC DNA]</scope>
    <source>
        <strain evidence="5">DSM 14365 / CIP 107738 / JCM 11303 / AJ 13395 / SMP-2</strain>
    </source>
</reference>
<evidence type="ECO:0000313" key="4">
    <source>
        <dbReference type="EMBL" id="ACY17668.1"/>
    </source>
</evidence>
<feature type="region of interest" description="Disordered" evidence="2">
    <location>
        <begin position="1"/>
        <end position="44"/>
    </location>
</feature>
<dbReference type="eggNOG" id="COG0330">
    <property type="taxonomic scope" value="Bacteria"/>
</dbReference>
<dbReference type="STRING" id="502025.Hoch_5180"/>
<comment type="subcellular location">
    <subcellularLocation>
        <location evidence="1">Membrane</location>
        <topology evidence="1">Single-pass membrane protein</topology>
    </subcellularLocation>
</comment>
<accession>D0LWL8</accession>
<dbReference type="AlphaFoldDB" id="D0LWL8"/>
<evidence type="ECO:0000256" key="2">
    <source>
        <dbReference type="SAM" id="MobiDB-lite"/>
    </source>
</evidence>
<organism evidence="4 5">
    <name type="scientific">Haliangium ochraceum (strain DSM 14365 / JCM 11303 / SMP-2)</name>
    <dbReference type="NCBI Taxonomy" id="502025"/>
    <lineage>
        <taxon>Bacteria</taxon>
        <taxon>Pseudomonadati</taxon>
        <taxon>Myxococcota</taxon>
        <taxon>Polyangia</taxon>
        <taxon>Haliangiales</taxon>
        <taxon>Kofleriaceae</taxon>
        <taxon>Haliangium</taxon>
    </lineage>
</organism>
<dbReference type="InterPro" id="IPR036013">
    <property type="entry name" value="Band_7/SPFH_dom_sf"/>
</dbReference>
<dbReference type="OrthoDB" id="5496150at2"/>
<feature type="compositionally biased region" description="Basic and acidic residues" evidence="2">
    <location>
        <begin position="24"/>
        <end position="44"/>
    </location>
</feature>
<dbReference type="GO" id="GO:0016020">
    <property type="term" value="C:membrane"/>
    <property type="evidence" value="ECO:0007669"/>
    <property type="project" value="UniProtKB-SubCell"/>
</dbReference>
<feature type="compositionally biased region" description="Low complexity" evidence="2">
    <location>
        <begin position="484"/>
        <end position="499"/>
    </location>
</feature>
<dbReference type="SUPFAM" id="SSF117892">
    <property type="entry name" value="Band 7/SPFH domain"/>
    <property type="match status" value="1"/>
</dbReference>
<dbReference type="Proteomes" id="UP000001880">
    <property type="component" value="Chromosome"/>
</dbReference>